<dbReference type="GO" id="GO:0042602">
    <property type="term" value="F:riboflavin reductase (NADPH) activity"/>
    <property type="evidence" value="ECO:0007669"/>
    <property type="project" value="TreeGrafter"/>
</dbReference>
<dbReference type="EMBL" id="CP012752">
    <property type="protein sequence ID" value="ALG10397.1"/>
    <property type="molecule type" value="Genomic_DNA"/>
</dbReference>
<dbReference type="GO" id="GO:0010181">
    <property type="term" value="F:FMN binding"/>
    <property type="evidence" value="ECO:0007669"/>
    <property type="project" value="InterPro"/>
</dbReference>
<protein>
    <recommendedName>
        <fullName evidence="2">Flavin reductase like domain-containing protein</fullName>
    </recommendedName>
</protein>
<dbReference type="STRING" id="860235.AOZ06_29030"/>
<evidence type="ECO:0000256" key="1">
    <source>
        <dbReference type="ARBA" id="ARBA00023002"/>
    </source>
</evidence>
<dbReference type="PANTHER" id="PTHR30466">
    <property type="entry name" value="FLAVIN REDUCTASE"/>
    <property type="match status" value="1"/>
</dbReference>
<dbReference type="AlphaFoldDB" id="A0A0N9I6L1"/>
<dbReference type="Gene3D" id="2.30.110.10">
    <property type="entry name" value="Electron Transport, Fmn-binding Protein, Chain A"/>
    <property type="match status" value="1"/>
</dbReference>
<dbReference type="PANTHER" id="PTHR30466:SF1">
    <property type="entry name" value="FMN REDUCTASE (NADH) RUTF"/>
    <property type="match status" value="1"/>
</dbReference>
<proteinExistence type="predicted"/>
<dbReference type="OrthoDB" id="3677205at2"/>
<feature type="domain" description="Flavin reductase like" evidence="2">
    <location>
        <begin position="14"/>
        <end position="159"/>
    </location>
</feature>
<evidence type="ECO:0000313" key="4">
    <source>
        <dbReference type="Proteomes" id="UP000063699"/>
    </source>
</evidence>
<dbReference type="InterPro" id="IPR050268">
    <property type="entry name" value="NADH-dep_flavin_reductase"/>
</dbReference>
<accession>A0A0N9I6L1</accession>
<reference evidence="3 4" key="1">
    <citation type="submission" date="2015-07" db="EMBL/GenBank/DDBJ databases">
        <title>Genome sequencing of Kibdelosporangium phytohabitans.</title>
        <authorList>
            <person name="Qin S."/>
            <person name="Xing K."/>
        </authorList>
    </citation>
    <scope>NUCLEOTIDE SEQUENCE [LARGE SCALE GENOMIC DNA]</scope>
    <source>
        <strain evidence="3 4">KLBMP1111</strain>
    </source>
</reference>
<dbReference type="SMART" id="SM00903">
    <property type="entry name" value="Flavin_Reduct"/>
    <property type="match status" value="1"/>
</dbReference>
<dbReference type="SUPFAM" id="SSF50475">
    <property type="entry name" value="FMN-binding split barrel"/>
    <property type="match status" value="1"/>
</dbReference>
<dbReference type="KEGG" id="kphy:AOZ06_29030"/>
<dbReference type="InterPro" id="IPR012349">
    <property type="entry name" value="Split_barrel_FMN-bd"/>
</dbReference>
<evidence type="ECO:0000259" key="2">
    <source>
        <dbReference type="SMART" id="SM00903"/>
    </source>
</evidence>
<organism evidence="3 4">
    <name type="scientific">Kibdelosporangium phytohabitans</name>
    <dbReference type="NCBI Taxonomy" id="860235"/>
    <lineage>
        <taxon>Bacteria</taxon>
        <taxon>Bacillati</taxon>
        <taxon>Actinomycetota</taxon>
        <taxon>Actinomycetes</taxon>
        <taxon>Pseudonocardiales</taxon>
        <taxon>Pseudonocardiaceae</taxon>
        <taxon>Kibdelosporangium</taxon>
    </lineage>
</organism>
<dbReference type="InterPro" id="IPR002563">
    <property type="entry name" value="Flavin_Rdtase-like_dom"/>
</dbReference>
<dbReference type="RefSeq" id="WP_054292300.1">
    <property type="nucleotide sequence ID" value="NZ_CP012752.1"/>
</dbReference>
<keyword evidence="1" id="KW-0560">Oxidoreductase</keyword>
<dbReference type="Pfam" id="PF01613">
    <property type="entry name" value="Flavin_Reduct"/>
    <property type="match status" value="1"/>
</dbReference>
<gene>
    <name evidence="3" type="ORF">AOZ06_29030</name>
</gene>
<keyword evidence="4" id="KW-1185">Reference proteome</keyword>
<sequence length="167" mass="17421">MTAAVDASTLRAAFRLHPQGVTIVTTHDEYGNQWGMTATSVTSVSLDPPLVLLCVTNRSGLIGPMTAGAGFNVHFLAADQAELATRFATPLADKFTGASYEFTPTGGTKLDGALACLECVADSTYQGGDHTIIVGRIVDLSISSHADRALVFFDGVMTPVGTNGKDL</sequence>
<evidence type="ECO:0000313" key="3">
    <source>
        <dbReference type="EMBL" id="ALG10397.1"/>
    </source>
</evidence>
<dbReference type="Proteomes" id="UP000063699">
    <property type="component" value="Chromosome"/>
</dbReference>
<name>A0A0N9I6L1_9PSEU</name>